<evidence type="ECO:0000313" key="3">
    <source>
        <dbReference type="Proteomes" id="UP001176941"/>
    </source>
</evidence>
<feature type="region of interest" description="Disordered" evidence="1">
    <location>
        <begin position="20"/>
        <end position="51"/>
    </location>
</feature>
<sequence length="172" mass="18031">MQEPRAPSLRAAGLTLLGFLGRTEGRPSRSPSLPARGPHWATDPEPGRRGRCAALSSAQADLARAPLPIGRHLGGRGRPGSGHLASPLRREVGGCPAWAPGGKGIGREAWGICGARGDQPCSASCPGAGGSRMRLLWLRQPETLLREVPHPPDRAERRLVGRAPPGAPQPRA</sequence>
<evidence type="ECO:0000313" key="2">
    <source>
        <dbReference type="EMBL" id="CAI9164738.1"/>
    </source>
</evidence>
<organism evidence="2 3">
    <name type="scientific">Rangifer tarandus platyrhynchus</name>
    <name type="common">Svalbard reindeer</name>
    <dbReference type="NCBI Taxonomy" id="3082113"/>
    <lineage>
        <taxon>Eukaryota</taxon>
        <taxon>Metazoa</taxon>
        <taxon>Chordata</taxon>
        <taxon>Craniata</taxon>
        <taxon>Vertebrata</taxon>
        <taxon>Euteleostomi</taxon>
        <taxon>Mammalia</taxon>
        <taxon>Eutheria</taxon>
        <taxon>Laurasiatheria</taxon>
        <taxon>Artiodactyla</taxon>
        <taxon>Ruminantia</taxon>
        <taxon>Pecora</taxon>
        <taxon>Cervidae</taxon>
        <taxon>Odocoileinae</taxon>
        <taxon>Rangifer</taxon>
    </lineage>
</organism>
<protein>
    <submittedName>
        <fullName evidence="2">Uncharacterized protein</fullName>
    </submittedName>
</protein>
<gene>
    <name evidence="2" type="ORF">MRATA1EN1_LOCUS13700</name>
</gene>
<keyword evidence="3" id="KW-1185">Reference proteome</keyword>
<dbReference type="Proteomes" id="UP001176941">
    <property type="component" value="Chromosome 23"/>
</dbReference>
<proteinExistence type="predicted"/>
<name>A0ABN8YT30_RANTA</name>
<feature type="region of interest" description="Disordered" evidence="1">
    <location>
        <begin position="69"/>
        <end position="88"/>
    </location>
</feature>
<accession>A0ABN8YT30</accession>
<feature type="region of interest" description="Disordered" evidence="1">
    <location>
        <begin position="147"/>
        <end position="172"/>
    </location>
</feature>
<evidence type="ECO:0000256" key="1">
    <source>
        <dbReference type="SAM" id="MobiDB-lite"/>
    </source>
</evidence>
<dbReference type="EMBL" id="OX459959">
    <property type="protein sequence ID" value="CAI9164738.1"/>
    <property type="molecule type" value="Genomic_DNA"/>
</dbReference>
<feature type="compositionally biased region" description="Basic and acidic residues" evidence="1">
    <location>
        <begin position="147"/>
        <end position="159"/>
    </location>
</feature>
<reference evidence="2" key="1">
    <citation type="submission" date="2023-04" db="EMBL/GenBank/DDBJ databases">
        <authorList>
            <consortium name="ELIXIR-Norway"/>
        </authorList>
    </citation>
    <scope>NUCLEOTIDE SEQUENCE [LARGE SCALE GENOMIC DNA]</scope>
</reference>